<comment type="similarity">
    <text evidence="1">Belongs to the peptidase C1 family.</text>
</comment>
<dbReference type="InterPro" id="IPR000668">
    <property type="entry name" value="Peptidase_C1A_C"/>
</dbReference>
<dbReference type="AlphaFoldDB" id="A0AAU9PJM4"/>
<proteinExistence type="inferred from homology"/>
<evidence type="ECO:0000256" key="3">
    <source>
        <dbReference type="SAM" id="SignalP"/>
    </source>
</evidence>
<dbReference type="PROSITE" id="PS00139">
    <property type="entry name" value="THIOL_PROTEASE_CYS"/>
    <property type="match status" value="1"/>
</dbReference>
<dbReference type="SUPFAM" id="SSF54001">
    <property type="entry name" value="Cysteine proteinases"/>
    <property type="match status" value="1"/>
</dbReference>
<reference evidence="5 6" key="1">
    <citation type="submission" date="2022-01" db="EMBL/GenBank/DDBJ databases">
        <authorList>
            <person name="Xiong W."/>
            <person name="Schranz E."/>
        </authorList>
    </citation>
    <scope>NUCLEOTIDE SEQUENCE [LARGE SCALE GENOMIC DNA]</scope>
</reference>
<dbReference type="InterPro" id="IPR013128">
    <property type="entry name" value="Peptidase_C1A"/>
</dbReference>
<dbReference type="Proteomes" id="UP001157418">
    <property type="component" value="Unassembled WGS sequence"/>
</dbReference>
<accession>A0AAU9PJM4</accession>
<dbReference type="GO" id="GO:0006508">
    <property type="term" value="P:proteolysis"/>
    <property type="evidence" value="ECO:0007669"/>
    <property type="project" value="InterPro"/>
</dbReference>
<feature type="domain" description="Cathepsin propeptide inhibitor" evidence="4">
    <location>
        <begin position="47"/>
        <end position="103"/>
    </location>
</feature>
<sequence>MDHRLFLLLSFSLLAVASLVAGDDAFIRQVVDDGVQSLNTEEHLHHFGVFKRKFGKSYASQEEHDYRFTVFKTNLRRAKRHQKLDPSAVHGVTQFSDMTPSEFRKHLGLRSRLRFPADASEAPILPTNDLPDDFDWRDHGAVTNVKNQGSCGSCWSFSTTGALEGANFLATGKLESLSEQQLVDCDHECDPEEKGFM</sequence>
<feature type="signal peptide" evidence="3">
    <location>
        <begin position="1"/>
        <end position="22"/>
    </location>
</feature>
<keyword evidence="6" id="KW-1185">Reference proteome</keyword>
<evidence type="ECO:0000256" key="1">
    <source>
        <dbReference type="ARBA" id="ARBA00008455"/>
    </source>
</evidence>
<dbReference type="EMBL" id="CAKMRJ010005634">
    <property type="protein sequence ID" value="CAH1450282.1"/>
    <property type="molecule type" value="Genomic_DNA"/>
</dbReference>
<dbReference type="Pfam" id="PF08246">
    <property type="entry name" value="Inhibitor_I29"/>
    <property type="match status" value="1"/>
</dbReference>
<dbReference type="InterPro" id="IPR038765">
    <property type="entry name" value="Papain-like_cys_pep_sf"/>
</dbReference>
<dbReference type="SMART" id="SM00848">
    <property type="entry name" value="Inhibitor_I29"/>
    <property type="match status" value="1"/>
</dbReference>
<keyword evidence="2" id="KW-1015">Disulfide bond</keyword>
<dbReference type="Gene3D" id="1.10.287.2250">
    <property type="match status" value="1"/>
</dbReference>
<dbReference type="InterPro" id="IPR013201">
    <property type="entry name" value="Prot_inhib_I29"/>
</dbReference>
<comment type="caution">
    <text evidence="5">The sequence shown here is derived from an EMBL/GenBank/DDBJ whole genome shotgun (WGS) entry which is preliminary data.</text>
</comment>
<protein>
    <recommendedName>
        <fullName evidence="4">Cathepsin propeptide inhibitor domain-containing protein</fullName>
    </recommendedName>
</protein>
<dbReference type="Gene3D" id="3.90.70.10">
    <property type="entry name" value="Cysteine proteinases"/>
    <property type="match status" value="1"/>
</dbReference>
<evidence type="ECO:0000259" key="4">
    <source>
        <dbReference type="SMART" id="SM00848"/>
    </source>
</evidence>
<name>A0AAU9PJM4_9ASTR</name>
<evidence type="ECO:0000313" key="6">
    <source>
        <dbReference type="Proteomes" id="UP001157418"/>
    </source>
</evidence>
<dbReference type="GO" id="GO:0008234">
    <property type="term" value="F:cysteine-type peptidase activity"/>
    <property type="evidence" value="ECO:0007669"/>
    <property type="project" value="InterPro"/>
</dbReference>
<dbReference type="PANTHER" id="PTHR12411">
    <property type="entry name" value="CYSTEINE PROTEASE FAMILY C1-RELATED"/>
    <property type="match status" value="1"/>
</dbReference>
<dbReference type="Pfam" id="PF00112">
    <property type="entry name" value="Peptidase_C1"/>
    <property type="match status" value="1"/>
</dbReference>
<evidence type="ECO:0000313" key="5">
    <source>
        <dbReference type="EMBL" id="CAH1450282.1"/>
    </source>
</evidence>
<dbReference type="InterPro" id="IPR000169">
    <property type="entry name" value="Pept_cys_AS"/>
</dbReference>
<organism evidence="5 6">
    <name type="scientific">Lactuca virosa</name>
    <dbReference type="NCBI Taxonomy" id="75947"/>
    <lineage>
        <taxon>Eukaryota</taxon>
        <taxon>Viridiplantae</taxon>
        <taxon>Streptophyta</taxon>
        <taxon>Embryophyta</taxon>
        <taxon>Tracheophyta</taxon>
        <taxon>Spermatophyta</taxon>
        <taxon>Magnoliopsida</taxon>
        <taxon>eudicotyledons</taxon>
        <taxon>Gunneridae</taxon>
        <taxon>Pentapetalae</taxon>
        <taxon>asterids</taxon>
        <taxon>campanulids</taxon>
        <taxon>Asterales</taxon>
        <taxon>Asteraceae</taxon>
        <taxon>Cichorioideae</taxon>
        <taxon>Cichorieae</taxon>
        <taxon>Lactucinae</taxon>
        <taxon>Lactuca</taxon>
    </lineage>
</organism>
<gene>
    <name evidence="5" type="ORF">LVIROSA_LOCUS35716</name>
</gene>
<evidence type="ECO:0000256" key="2">
    <source>
        <dbReference type="ARBA" id="ARBA00023157"/>
    </source>
</evidence>
<feature type="chain" id="PRO_5043684212" description="Cathepsin propeptide inhibitor domain-containing protein" evidence="3">
    <location>
        <begin position="23"/>
        <end position="197"/>
    </location>
</feature>
<keyword evidence="3" id="KW-0732">Signal</keyword>